<reference evidence="3" key="1">
    <citation type="submission" date="2022-12" db="EMBL/GenBank/DDBJ databases">
        <authorList>
            <person name="Petersen C."/>
        </authorList>
    </citation>
    <scope>NUCLEOTIDE SEQUENCE</scope>
    <source>
        <strain evidence="3">IBT 16125</strain>
    </source>
</reference>
<accession>A0AAD6G7X3</accession>
<keyword evidence="4" id="KW-1185">Reference proteome</keyword>
<evidence type="ECO:0008006" key="5">
    <source>
        <dbReference type="Google" id="ProtNLM"/>
    </source>
</evidence>
<dbReference type="InterPro" id="IPR029069">
    <property type="entry name" value="HotDog_dom_sf"/>
</dbReference>
<dbReference type="PANTHER" id="PTHR38110">
    <property type="entry name" value="CHROMOSOME 23, WHOLE GENOME SHOTGUN SEQUENCE"/>
    <property type="match status" value="1"/>
</dbReference>
<dbReference type="SUPFAM" id="SSF54637">
    <property type="entry name" value="Thioesterase/thiol ester dehydrase-isomerase"/>
    <property type="match status" value="1"/>
</dbReference>
<name>A0AAD6G7X3_9EURO</name>
<dbReference type="AlphaFoldDB" id="A0AAD6G7X3"/>
<dbReference type="PANTHER" id="PTHR38110:SF1">
    <property type="entry name" value="THIOESTERASE DOMAIN-CONTAINING PROTEIN"/>
    <property type="match status" value="1"/>
</dbReference>
<gene>
    <name evidence="3" type="ORF">N7458_000954</name>
</gene>
<dbReference type="Gene3D" id="2.40.160.210">
    <property type="entry name" value="Acyl-CoA thioesterase, double hotdog domain"/>
    <property type="match status" value="1"/>
</dbReference>
<evidence type="ECO:0000259" key="2">
    <source>
        <dbReference type="Pfam" id="PF20789"/>
    </source>
</evidence>
<dbReference type="EMBL" id="JAPVEA010000001">
    <property type="protein sequence ID" value="KAJ5465268.1"/>
    <property type="molecule type" value="Genomic_DNA"/>
</dbReference>
<dbReference type="GeneID" id="81594591"/>
<feature type="domain" description="Acyl-CoA thioesterase-like N-terminal HotDog" evidence="1">
    <location>
        <begin position="29"/>
        <end position="107"/>
    </location>
</feature>
<comment type="caution">
    <text evidence="3">The sequence shown here is derived from an EMBL/GenBank/DDBJ whole genome shotgun (WGS) entry which is preliminary data.</text>
</comment>
<dbReference type="RefSeq" id="XP_056772115.1">
    <property type="nucleotide sequence ID" value="XM_056904348.1"/>
</dbReference>
<reference evidence="3" key="2">
    <citation type="journal article" date="2023" name="IMA Fungus">
        <title>Comparative genomic study of the Penicillium genus elucidates a diverse pangenome and 15 lateral gene transfer events.</title>
        <authorList>
            <person name="Petersen C."/>
            <person name="Sorensen T."/>
            <person name="Nielsen M.R."/>
            <person name="Sondergaard T.E."/>
            <person name="Sorensen J.L."/>
            <person name="Fitzpatrick D.A."/>
            <person name="Frisvad J.C."/>
            <person name="Nielsen K.L."/>
        </authorList>
    </citation>
    <scope>NUCLEOTIDE SEQUENCE</scope>
    <source>
        <strain evidence="3">IBT 16125</strain>
    </source>
</reference>
<dbReference type="Proteomes" id="UP001213681">
    <property type="component" value="Unassembled WGS sequence"/>
</dbReference>
<dbReference type="InterPro" id="IPR042171">
    <property type="entry name" value="Acyl-CoA_hotdog"/>
</dbReference>
<dbReference type="InterPro" id="IPR049450">
    <property type="entry name" value="ACOT8-like_C"/>
</dbReference>
<sequence>MEKPSHSTTFEQAICVTPVDSHTYWAFLDANWCMGSVPHGGYTASILYRLGATHFKNTHSSRFRTIPEPTTLQISFLNRTSVGPALLKVQDMKVGGRISTIHVTLSQLPDSHLTKVMDFKRDHSPLTRHNSEFEVKLAAYITASPPEAEGGPSIAGPWSLYPPPAPGSLADGSINFPALLEDCADGQWMRHTFSPVLKATKQLEIYGPRSQHPATLGSRMKRAVDQWARFCPEGQTTARWSNEAVMFLVDMFPAASDRMCAMEISRLSSLGLLGDTGMKVRSFEKVFWYPTVTMTIDLKRRLPPEGVEWLHSRVTTKMVRGSRGDLDVVVLDQRGEIVALATQVALVVDASRNFSRRSVIEKL</sequence>
<feature type="domain" description="Acyl-CoA thioesterase-like C-terminal" evidence="2">
    <location>
        <begin position="181"/>
        <end position="347"/>
    </location>
</feature>
<dbReference type="InterPro" id="IPR049449">
    <property type="entry name" value="TesB_ACOT8-like_N"/>
</dbReference>
<organism evidence="3 4">
    <name type="scientific">Penicillium daleae</name>
    <dbReference type="NCBI Taxonomy" id="63821"/>
    <lineage>
        <taxon>Eukaryota</taxon>
        <taxon>Fungi</taxon>
        <taxon>Dikarya</taxon>
        <taxon>Ascomycota</taxon>
        <taxon>Pezizomycotina</taxon>
        <taxon>Eurotiomycetes</taxon>
        <taxon>Eurotiomycetidae</taxon>
        <taxon>Eurotiales</taxon>
        <taxon>Aspergillaceae</taxon>
        <taxon>Penicillium</taxon>
    </lineage>
</organism>
<dbReference type="Pfam" id="PF13622">
    <property type="entry name" value="4HBT_3"/>
    <property type="match status" value="1"/>
</dbReference>
<protein>
    <recommendedName>
        <fullName evidence="5">Thioesterase-like superfamily-domain-containing protein</fullName>
    </recommendedName>
</protein>
<evidence type="ECO:0000313" key="4">
    <source>
        <dbReference type="Proteomes" id="UP001213681"/>
    </source>
</evidence>
<evidence type="ECO:0000259" key="1">
    <source>
        <dbReference type="Pfam" id="PF13622"/>
    </source>
</evidence>
<dbReference type="Pfam" id="PF20789">
    <property type="entry name" value="4HBT_3C"/>
    <property type="match status" value="1"/>
</dbReference>
<evidence type="ECO:0000313" key="3">
    <source>
        <dbReference type="EMBL" id="KAJ5465268.1"/>
    </source>
</evidence>
<dbReference type="InterPro" id="IPR052389">
    <property type="entry name" value="Sec_Metab_Biosynth-Assoc"/>
</dbReference>
<proteinExistence type="predicted"/>